<proteinExistence type="predicted"/>
<protein>
    <submittedName>
        <fullName evidence="1">Uncharacterized protein</fullName>
    </submittedName>
</protein>
<gene>
    <name evidence="1" type="ORF">METZ01_LOCUS43143</name>
</gene>
<organism evidence="1">
    <name type="scientific">marine metagenome</name>
    <dbReference type="NCBI Taxonomy" id="408172"/>
    <lineage>
        <taxon>unclassified sequences</taxon>
        <taxon>metagenomes</taxon>
        <taxon>ecological metagenomes</taxon>
    </lineage>
</organism>
<dbReference type="EMBL" id="UINC01001882">
    <property type="protein sequence ID" value="SUZ90289.1"/>
    <property type="molecule type" value="Genomic_DNA"/>
</dbReference>
<name>A0A381RHB8_9ZZZZ</name>
<evidence type="ECO:0000313" key="1">
    <source>
        <dbReference type="EMBL" id="SUZ90289.1"/>
    </source>
</evidence>
<dbReference type="AlphaFoldDB" id="A0A381RHB8"/>
<sequence>MSFLKTLQKVEHIILGDKKEGIKSKDHWKKYRKTKIKQNIQ</sequence>
<accession>A0A381RHB8</accession>
<reference evidence="1" key="1">
    <citation type="submission" date="2018-05" db="EMBL/GenBank/DDBJ databases">
        <authorList>
            <person name="Lanie J.A."/>
            <person name="Ng W.-L."/>
            <person name="Kazmierczak K.M."/>
            <person name="Andrzejewski T.M."/>
            <person name="Davidsen T.M."/>
            <person name="Wayne K.J."/>
            <person name="Tettelin H."/>
            <person name="Glass J.I."/>
            <person name="Rusch D."/>
            <person name="Podicherti R."/>
            <person name="Tsui H.-C.T."/>
            <person name="Winkler M.E."/>
        </authorList>
    </citation>
    <scope>NUCLEOTIDE SEQUENCE</scope>
</reference>